<sequence length="812" mass="92861">MSSPLITLSAVGPLLPRNLDFRKIFVGQDQIIHLIASNRIHIIGTLEGMLYKLRGENIESICYRVLITPFQALFCADVLGYPNTLFVATKDKLGFVGNYHSPGEQDSRVVSEGFPPESQSDMKIPNKIRYTGGSVDCKGRVWLMTCKGKNSSGQLFHLDKDWKPANPRYVSAQRFSGICWSLDDRTIYIHETARNNCILAYDFDIETGIIRMDKDRLFYESKNPKEYPMAFVIDSKDHMWCAVAGTSRIIKISPQSEVVGEVHLPSPHEPIDLQFIGNELVILTKRNFKSDGVLPMSGTSHELVKNTKEAPHGNIFTVDIGYVGKPRPFYKLDPKELSLLKNSGLSLEGNFGIPEGGLERFALGGSKKKMVSMFFDPDKLIMKSMNTENRDSRRLPKFRTLLEFEVPSSDGNLKADKKRLSPSKFTEHPTKTLQKTLSNSFTYFIAKFEDLPQFHYLLSVIMNFPIPQKPDADGNKIAEPITLHQPGFVNDVRLNVFGQVYYAHSIILKLHSRYFRSALEWGENHAVPTGKLLYDFTSVVDEDGFWLMELVKSTSNSDNLTNTNKLRAPQTEEGERRAFEAVLFAFYNKLYLIRDFASFRDIVRSADSLYTRPALSHTLDSAFHRSPGFTDTICQNRDSLIRIAKQLHHPVLFRDCLVYAVSKAKSTTSKEHWQLKFDDDEDIKSCFRKALHSVDYIRNSIDCGIDFFSEDSREWRRMLMVKRGMMDDILEYQSATYYREVMKRLEAQKLKNINMEWYQNFLTLLSSNLTLDGTLGRVGEERSPGTQSNKGGFFCAKIRDEDLPWDQESVDW</sequence>
<reference evidence="3 4" key="1">
    <citation type="submission" date="2017-12" db="EMBL/GenBank/DDBJ databases">
        <title>Comparative genomics of Botrytis spp.</title>
        <authorList>
            <person name="Valero-Jimenez C.A."/>
            <person name="Tapia P."/>
            <person name="Veloso J."/>
            <person name="Silva-Moreno E."/>
            <person name="Staats M."/>
            <person name="Valdes J.H."/>
            <person name="Van Kan J.A.L."/>
        </authorList>
    </citation>
    <scope>NUCLEOTIDE SEQUENCE [LARGE SCALE GENOMIC DNA]</scope>
    <source>
        <strain evidence="3 4">MUCL2120</strain>
    </source>
</reference>
<dbReference type="SUPFAM" id="SSF63829">
    <property type="entry name" value="Calcium-dependent phosphotriesterase"/>
    <property type="match status" value="1"/>
</dbReference>
<evidence type="ECO:0000313" key="3">
    <source>
        <dbReference type="EMBL" id="TGO52163.1"/>
    </source>
</evidence>
<comment type="similarity">
    <text evidence="1">Belongs to the SMP-30/CGR1 family.</text>
</comment>
<dbReference type="PROSITE" id="PS50097">
    <property type="entry name" value="BTB"/>
    <property type="match status" value="1"/>
</dbReference>
<dbReference type="AlphaFoldDB" id="A0A4Z1I5E9"/>
<dbReference type="InterPro" id="IPR011042">
    <property type="entry name" value="6-blade_b-propeller_TolB-like"/>
</dbReference>
<dbReference type="Gene3D" id="2.120.10.30">
    <property type="entry name" value="TolB, C-terminal domain"/>
    <property type="match status" value="1"/>
</dbReference>
<accession>A0A4Z1I5E9</accession>
<feature type="domain" description="BTB" evidence="2">
    <location>
        <begin position="490"/>
        <end position="520"/>
    </location>
</feature>
<dbReference type="GO" id="GO:0005509">
    <property type="term" value="F:calcium ion binding"/>
    <property type="evidence" value="ECO:0007669"/>
    <property type="project" value="TreeGrafter"/>
</dbReference>
<protein>
    <recommendedName>
        <fullName evidence="2">BTB domain-containing protein</fullName>
    </recommendedName>
</protein>
<organism evidence="3 4">
    <name type="scientific">Botryotinia narcissicola</name>
    <dbReference type="NCBI Taxonomy" id="278944"/>
    <lineage>
        <taxon>Eukaryota</taxon>
        <taxon>Fungi</taxon>
        <taxon>Dikarya</taxon>
        <taxon>Ascomycota</taxon>
        <taxon>Pezizomycotina</taxon>
        <taxon>Leotiomycetes</taxon>
        <taxon>Helotiales</taxon>
        <taxon>Sclerotiniaceae</taxon>
        <taxon>Botryotinia</taxon>
    </lineage>
</organism>
<dbReference type="PANTHER" id="PTHR10907">
    <property type="entry name" value="REGUCALCIN"/>
    <property type="match status" value="1"/>
</dbReference>
<proteinExistence type="inferred from homology"/>
<dbReference type="Pfam" id="PF08450">
    <property type="entry name" value="SGL"/>
    <property type="match status" value="1"/>
</dbReference>
<comment type="caution">
    <text evidence="3">The sequence shown here is derived from an EMBL/GenBank/DDBJ whole genome shotgun (WGS) entry which is preliminary data.</text>
</comment>
<dbReference type="Proteomes" id="UP000297452">
    <property type="component" value="Unassembled WGS sequence"/>
</dbReference>
<dbReference type="InterPro" id="IPR011333">
    <property type="entry name" value="SKP1/BTB/POZ_sf"/>
</dbReference>
<dbReference type="InterPro" id="IPR013658">
    <property type="entry name" value="SGL"/>
</dbReference>
<gene>
    <name evidence="3" type="ORF">BOTNAR_0332g00030</name>
</gene>
<keyword evidence="4" id="KW-1185">Reference proteome</keyword>
<dbReference type="PANTHER" id="PTHR10907:SF47">
    <property type="entry name" value="REGUCALCIN"/>
    <property type="match status" value="1"/>
</dbReference>
<evidence type="ECO:0000313" key="4">
    <source>
        <dbReference type="Proteomes" id="UP000297452"/>
    </source>
</evidence>
<dbReference type="OrthoDB" id="423498at2759"/>
<dbReference type="CDD" id="cd18186">
    <property type="entry name" value="BTB_POZ_ZBTB_KLHL-like"/>
    <property type="match status" value="1"/>
</dbReference>
<name>A0A4Z1I5E9_9HELO</name>
<evidence type="ECO:0000259" key="2">
    <source>
        <dbReference type="PROSITE" id="PS50097"/>
    </source>
</evidence>
<dbReference type="GO" id="GO:0004341">
    <property type="term" value="F:gluconolactonase activity"/>
    <property type="evidence" value="ECO:0007669"/>
    <property type="project" value="TreeGrafter"/>
</dbReference>
<dbReference type="InterPro" id="IPR000210">
    <property type="entry name" value="BTB/POZ_dom"/>
</dbReference>
<dbReference type="EMBL" id="PQXJ01000332">
    <property type="protein sequence ID" value="TGO52163.1"/>
    <property type="molecule type" value="Genomic_DNA"/>
</dbReference>
<dbReference type="Gene3D" id="3.30.710.10">
    <property type="entry name" value="Potassium Channel Kv1.1, Chain A"/>
    <property type="match status" value="1"/>
</dbReference>
<evidence type="ECO:0000256" key="1">
    <source>
        <dbReference type="ARBA" id="ARBA00008853"/>
    </source>
</evidence>